<dbReference type="SUPFAM" id="SSF48056">
    <property type="entry name" value="Di-copper centre-containing domain"/>
    <property type="match status" value="1"/>
</dbReference>
<proteinExistence type="predicted"/>
<reference evidence="5" key="1">
    <citation type="journal article" date="2023" name="Mol. Phylogenet. Evol.">
        <title>Genome-scale phylogeny and comparative genomics of the fungal order Sordariales.</title>
        <authorList>
            <person name="Hensen N."/>
            <person name="Bonometti L."/>
            <person name="Westerberg I."/>
            <person name="Brannstrom I.O."/>
            <person name="Guillou S."/>
            <person name="Cros-Aarteil S."/>
            <person name="Calhoun S."/>
            <person name="Haridas S."/>
            <person name="Kuo A."/>
            <person name="Mondo S."/>
            <person name="Pangilinan J."/>
            <person name="Riley R."/>
            <person name="LaButti K."/>
            <person name="Andreopoulos B."/>
            <person name="Lipzen A."/>
            <person name="Chen C."/>
            <person name="Yan M."/>
            <person name="Daum C."/>
            <person name="Ng V."/>
            <person name="Clum A."/>
            <person name="Steindorff A."/>
            <person name="Ohm R.A."/>
            <person name="Martin F."/>
            <person name="Silar P."/>
            <person name="Natvig D.O."/>
            <person name="Lalanne C."/>
            <person name="Gautier V."/>
            <person name="Ament-Velasquez S.L."/>
            <person name="Kruys A."/>
            <person name="Hutchinson M.I."/>
            <person name="Powell A.J."/>
            <person name="Barry K."/>
            <person name="Miller A.N."/>
            <person name="Grigoriev I.V."/>
            <person name="Debuchy R."/>
            <person name="Gladieux P."/>
            <person name="Hiltunen Thoren M."/>
            <person name="Johannesson H."/>
        </authorList>
    </citation>
    <scope>NUCLEOTIDE SEQUENCE</scope>
    <source>
        <strain evidence="5">PSN293</strain>
    </source>
</reference>
<dbReference type="InterPro" id="IPR002227">
    <property type="entry name" value="Tyrosinase_Cu-bd"/>
</dbReference>
<keyword evidence="2" id="KW-0186">Copper</keyword>
<keyword evidence="1" id="KW-0479">Metal-binding</keyword>
<dbReference type="GO" id="GO:0016491">
    <property type="term" value="F:oxidoreductase activity"/>
    <property type="evidence" value="ECO:0007669"/>
    <property type="project" value="InterPro"/>
</dbReference>
<evidence type="ECO:0000256" key="2">
    <source>
        <dbReference type="ARBA" id="ARBA00023008"/>
    </source>
</evidence>
<dbReference type="PANTHER" id="PTHR11474">
    <property type="entry name" value="TYROSINASE FAMILY MEMBER"/>
    <property type="match status" value="1"/>
</dbReference>
<accession>A0AAN6YF32</accession>
<keyword evidence="6" id="KW-1185">Reference proteome</keyword>
<dbReference type="PANTHER" id="PTHR11474:SF126">
    <property type="entry name" value="TYROSINASE-LIKE PROTEIN TYR-1-RELATED"/>
    <property type="match status" value="1"/>
</dbReference>
<gene>
    <name evidence="5" type="ORF">QBC37DRAFT_77717</name>
</gene>
<dbReference type="AlphaFoldDB" id="A0AAN6YF32"/>
<organism evidence="5 6">
    <name type="scientific">Rhypophila decipiens</name>
    <dbReference type="NCBI Taxonomy" id="261697"/>
    <lineage>
        <taxon>Eukaryota</taxon>
        <taxon>Fungi</taxon>
        <taxon>Dikarya</taxon>
        <taxon>Ascomycota</taxon>
        <taxon>Pezizomycotina</taxon>
        <taxon>Sordariomycetes</taxon>
        <taxon>Sordariomycetidae</taxon>
        <taxon>Sordariales</taxon>
        <taxon>Naviculisporaceae</taxon>
        <taxon>Rhypophila</taxon>
    </lineage>
</organism>
<feature type="signal peptide" evidence="3">
    <location>
        <begin position="1"/>
        <end position="22"/>
    </location>
</feature>
<evidence type="ECO:0000313" key="6">
    <source>
        <dbReference type="Proteomes" id="UP001301769"/>
    </source>
</evidence>
<dbReference type="Pfam" id="PF00264">
    <property type="entry name" value="Tyrosinase"/>
    <property type="match status" value="1"/>
</dbReference>
<dbReference type="PROSITE" id="PS00498">
    <property type="entry name" value="TYROSINASE_2"/>
    <property type="match status" value="1"/>
</dbReference>
<evidence type="ECO:0000313" key="5">
    <source>
        <dbReference type="EMBL" id="KAK4216901.1"/>
    </source>
</evidence>
<dbReference type="PRINTS" id="PR00092">
    <property type="entry name" value="TYROSINASE"/>
</dbReference>
<feature type="domain" description="Tyrosinase copper-binding" evidence="4">
    <location>
        <begin position="298"/>
        <end position="309"/>
    </location>
</feature>
<dbReference type="EMBL" id="MU858064">
    <property type="protein sequence ID" value="KAK4216901.1"/>
    <property type="molecule type" value="Genomic_DNA"/>
</dbReference>
<comment type="caution">
    <text evidence="5">The sequence shown here is derived from an EMBL/GenBank/DDBJ whole genome shotgun (WGS) entry which is preliminary data.</text>
</comment>
<dbReference type="InterPro" id="IPR050316">
    <property type="entry name" value="Tyrosinase/Hemocyanin"/>
</dbReference>
<feature type="chain" id="PRO_5043016322" description="Tyrosinase copper-binding domain-containing protein" evidence="3">
    <location>
        <begin position="23"/>
        <end position="382"/>
    </location>
</feature>
<dbReference type="InterPro" id="IPR008922">
    <property type="entry name" value="Di-copper_centre_dom_sf"/>
</dbReference>
<evidence type="ECO:0000259" key="4">
    <source>
        <dbReference type="PROSITE" id="PS00498"/>
    </source>
</evidence>
<evidence type="ECO:0000256" key="1">
    <source>
        <dbReference type="ARBA" id="ARBA00022723"/>
    </source>
</evidence>
<name>A0AAN6YF32_9PEZI</name>
<protein>
    <recommendedName>
        <fullName evidence="4">Tyrosinase copper-binding domain-containing protein</fullName>
    </recommendedName>
</protein>
<dbReference type="Proteomes" id="UP001301769">
    <property type="component" value="Unassembled WGS sequence"/>
</dbReference>
<dbReference type="GO" id="GO:0046872">
    <property type="term" value="F:metal ion binding"/>
    <property type="evidence" value="ECO:0007669"/>
    <property type="project" value="UniProtKB-KW"/>
</dbReference>
<sequence>MHVKSFVTSALVVLAQGSSVLGAPAPAPAFPSPATPLEVRDGDDMSIYSTPKTCTNPIVRKEWRALSSLERLSYIAAVMCLQLVPGKTAGTNKGVRSRYDDYQAVHIRMTDFIHFNGFFHPWHRQYLAMFEADLRRYCGYQGGVPYWDWTLDAVSEAKVMQSPVFDSFLGFGGNGGYIADVSNFPPEYISMVDVPGRTGGGCVTSGIFSLRPVSMGPGNSTAYNPHCLRRDISPWLMTQTLNSTVYNRVLSQPDFFHFTLVTEGTAPGVPAMTTHGGGHLGVGGNVGEIANMYSSPGDPLFFLHHSQIDRTWDKWQKLQWPARKSEIAGPDTMFAYPFDWFGPVPYQNVTLNSDLNFPGMGNTIKISDVMDTQDKILCYKYV</sequence>
<keyword evidence="3" id="KW-0732">Signal</keyword>
<evidence type="ECO:0000256" key="3">
    <source>
        <dbReference type="SAM" id="SignalP"/>
    </source>
</evidence>
<dbReference type="Gene3D" id="1.10.1280.10">
    <property type="entry name" value="Di-copper center containing domain from catechol oxidase"/>
    <property type="match status" value="1"/>
</dbReference>
<reference evidence="5" key="2">
    <citation type="submission" date="2023-05" db="EMBL/GenBank/DDBJ databases">
        <authorList>
            <consortium name="Lawrence Berkeley National Laboratory"/>
            <person name="Steindorff A."/>
            <person name="Hensen N."/>
            <person name="Bonometti L."/>
            <person name="Westerberg I."/>
            <person name="Brannstrom I.O."/>
            <person name="Guillou S."/>
            <person name="Cros-Aarteil S."/>
            <person name="Calhoun S."/>
            <person name="Haridas S."/>
            <person name="Kuo A."/>
            <person name="Mondo S."/>
            <person name="Pangilinan J."/>
            <person name="Riley R."/>
            <person name="Labutti K."/>
            <person name="Andreopoulos B."/>
            <person name="Lipzen A."/>
            <person name="Chen C."/>
            <person name="Yanf M."/>
            <person name="Daum C."/>
            <person name="Ng V."/>
            <person name="Clum A."/>
            <person name="Ohm R."/>
            <person name="Martin F."/>
            <person name="Silar P."/>
            <person name="Natvig D."/>
            <person name="Lalanne C."/>
            <person name="Gautier V."/>
            <person name="Ament-Velasquez S.L."/>
            <person name="Kruys A."/>
            <person name="Hutchinson M.I."/>
            <person name="Powell A.J."/>
            <person name="Barry K."/>
            <person name="Miller A.N."/>
            <person name="Grigoriev I.V."/>
            <person name="Debuchy R."/>
            <person name="Gladieux P."/>
            <person name="Thoren M.H."/>
            <person name="Johannesson H."/>
        </authorList>
    </citation>
    <scope>NUCLEOTIDE SEQUENCE</scope>
    <source>
        <strain evidence="5">PSN293</strain>
    </source>
</reference>